<accession>A0A935MJ94</accession>
<feature type="region of interest" description="Disordered" evidence="1">
    <location>
        <begin position="34"/>
        <end position="66"/>
    </location>
</feature>
<protein>
    <submittedName>
        <fullName evidence="2">Uncharacterized protein</fullName>
    </submittedName>
</protein>
<gene>
    <name evidence="2" type="ORF">IPI13_17945</name>
</gene>
<evidence type="ECO:0000313" key="2">
    <source>
        <dbReference type="EMBL" id="MBK7274932.1"/>
    </source>
</evidence>
<comment type="caution">
    <text evidence="2">The sequence shown here is derived from an EMBL/GenBank/DDBJ whole genome shotgun (WGS) entry which is preliminary data.</text>
</comment>
<proteinExistence type="predicted"/>
<sequence length="66" mass="7077">MATVNATTIVRKGYEAVVLLAGDEIPEWAADQVGDHLIKADDEKPADDADDSEADDEKPAPKRARA</sequence>
<reference evidence="2 3" key="1">
    <citation type="submission" date="2020-10" db="EMBL/GenBank/DDBJ databases">
        <title>Connecting structure to function with the recovery of over 1000 high-quality activated sludge metagenome-assembled genomes encoding full-length rRNA genes using long-read sequencing.</title>
        <authorList>
            <person name="Singleton C.M."/>
            <person name="Petriglieri F."/>
            <person name="Kristensen J.M."/>
            <person name="Kirkegaard R.H."/>
            <person name="Michaelsen T.Y."/>
            <person name="Andersen M.H."/>
            <person name="Karst S.M."/>
            <person name="Dueholm M.S."/>
            <person name="Nielsen P.H."/>
            <person name="Albertsen M."/>
        </authorList>
    </citation>
    <scope>NUCLEOTIDE SEQUENCE [LARGE SCALE GENOMIC DNA]</scope>
    <source>
        <strain evidence="2">Ega_18-Q3-R5-49_MAXAC.001</strain>
    </source>
</reference>
<evidence type="ECO:0000313" key="3">
    <source>
        <dbReference type="Proteomes" id="UP000726105"/>
    </source>
</evidence>
<dbReference type="EMBL" id="JADJIB010000019">
    <property type="protein sequence ID" value="MBK7274932.1"/>
    <property type="molecule type" value="Genomic_DNA"/>
</dbReference>
<dbReference type="AlphaFoldDB" id="A0A935MJ94"/>
<evidence type="ECO:0000256" key="1">
    <source>
        <dbReference type="SAM" id="MobiDB-lite"/>
    </source>
</evidence>
<dbReference type="Proteomes" id="UP000726105">
    <property type="component" value="Unassembled WGS sequence"/>
</dbReference>
<feature type="compositionally biased region" description="Basic and acidic residues" evidence="1">
    <location>
        <begin position="34"/>
        <end position="47"/>
    </location>
</feature>
<organism evidence="2 3">
    <name type="scientific">Candidatus Phosphoribacter hodrii</name>
    <dbReference type="NCBI Taxonomy" id="2953743"/>
    <lineage>
        <taxon>Bacteria</taxon>
        <taxon>Bacillati</taxon>
        <taxon>Actinomycetota</taxon>
        <taxon>Actinomycetes</taxon>
        <taxon>Micrococcales</taxon>
        <taxon>Dermatophilaceae</taxon>
        <taxon>Candidatus Phosphoribacter</taxon>
    </lineage>
</organism>
<name>A0A935MJ94_9MICO</name>